<dbReference type="EC" id="4.3.2.9" evidence="1"/>
<dbReference type="Gene3D" id="3.10.490.10">
    <property type="entry name" value="Gamma-glutamyl cyclotransferase-like"/>
    <property type="match status" value="1"/>
</dbReference>
<reference evidence="6" key="1">
    <citation type="journal article" date="2014" name="BMC Genomics">
        <title>The genome sequence of the biocontrol fungus Metarhizium anisopliae and comparative genomics of Metarhizium species.</title>
        <authorList>
            <person name="Pattemore J.A."/>
            <person name="Hane J.K."/>
            <person name="Williams A.H."/>
            <person name="Wilson B.A."/>
            <person name="Stodart B.J."/>
            <person name="Ash G.J."/>
        </authorList>
    </citation>
    <scope>NUCLEOTIDE SEQUENCE [LARGE SCALE GENOMIC DNA]</scope>
    <source>
        <strain evidence="6">BRIP 53293</strain>
    </source>
</reference>
<dbReference type="Proteomes" id="UP000054544">
    <property type="component" value="Unassembled WGS sequence"/>
</dbReference>
<keyword evidence="2" id="KW-0456">Lyase</keyword>
<gene>
    <name evidence="5" type="ORF">H634G_04039</name>
</gene>
<dbReference type="STRING" id="1291518.A0A0D9P4P2"/>
<protein>
    <recommendedName>
        <fullName evidence="1">gamma-glutamylcyclotransferase</fullName>
        <ecNumber evidence="1">4.3.2.9</ecNumber>
    </recommendedName>
</protein>
<dbReference type="AlphaFoldDB" id="A0A0D9P4P2"/>
<dbReference type="PANTHER" id="PTHR12935:SF0">
    <property type="entry name" value="GAMMA-GLUTAMYLCYCLOTRANSFERASE"/>
    <property type="match status" value="1"/>
</dbReference>
<dbReference type="EMBL" id="KE384729">
    <property type="protein sequence ID" value="KJK79800.1"/>
    <property type="molecule type" value="Genomic_DNA"/>
</dbReference>
<feature type="binding site" evidence="4">
    <location>
        <position position="125"/>
    </location>
    <ligand>
        <name>substrate</name>
    </ligand>
</feature>
<accession>A0A0D9P4P2</accession>
<dbReference type="GO" id="GO:0003839">
    <property type="term" value="F:gamma-glutamylcyclotransferase activity"/>
    <property type="evidence" value="ECO:0007669"/>
    <property type="project" value="UniProtKB-EC"/>
</dbReference>
<evidence type="ECO:0000313" key="6">
    <source>
        <dbReference type="Proteomes" id="UP000054544"/>
    </source>
</evidence>
<evidence type="ECO:0000313" key="5">
    <source>
        <dbReference type="EMBL" id="KJK79800.1"/>
    </source>
</evidence>
<proteinExistence type="predicted"/>
<evidence type="ECO:0000256" key="1">
    <source>
        <dbReference type="ARBA" id="ARBA00012346"/>
    </source>
</evidence>
<feature type="active site" description="Proton acceptor" evidence="3">
    <location>
        <position position="78"/>
    </location>
</feature>
<dbReference type="InterPro" id="IPR017939">
    <property type="entry name" value="G-Glutamylcylcotransferase"/>
</dbReference>
<organism evidence="5 6">
    <name type="scientific">Metarhizium anisopliae BRIP 53293</name>
    <dbReference type="NCBI Taxonomy" id="1291518"/>
    <lineage>
        <taxon>Eukaryota</taxon>
        <taxon>Fungi</taxon>
        <taxon>Dikarya</taxon>
        <taxon>Ascomycota</taxon>
        <taxon>Pezizomycotina</taxon>
        <taxon>Sordariomycetes</taxon>
        <taxon>Hypocreomycetidae</taxon>
        <taxon>Hypocreales</taxon>
        <taxon>Clavicipitaceae</taxon>
        <taxon>Metarhizium</taxon>
    </lineage>
</organism>
<name>A0A0D9P4P2_METAN</name>
<evidence type="ECO:0000256" key="2">
    <source>
        <dbReference type="ARBA" id="ARBA00023239"/>
    </source>
</evidence>
<evidence type="ECO:0000256" key="4">
    <source>
        <dbReference type="PIRSR" id="PIRSR617939-2"/>
    </source>
</evidence>
<sequence length="226" mass="25376">MASSTFIKKRQINPLRSEVAMIKDHVLSFSVLQMPYSEPAMAGIRRRTPNDDRNDVPHVIGVAYQLRKADWARIIATEGGGIAYTAAQMAATLIGIGHEPPIPVLVWTLVPTIPHSLERLPSARYMDLLIAGAAEHQLPPDYCAFLNSRGTFTAPDSGRYVMGKRLFEAFWFPVVLGVQRTMRRLVNSEGATPAWFTKTVQLLSKIMWCWHDHVHSKMWPRGDGLL</sequence>
<keyword evidence="6" id="KW-1185">Reference proteome</keyword>
<dbReference type="PANTHER" id="PTHR12935">
    <property type="entry name" value="GAMMA-GLUTAMYLCYCLOTRANSFERASE"/>
    <property type="match status" value="1"/>
</dbReference>
<evidence type="ECO:0000256" key="3">
    <source>
        <dbReference type="PIRSR" id="PIRSR617939-1"/>
    </source>
</evidence>